<evidence type="ECO:0000256" key="1">
    <source>
        <dbReference type="ARBA" id="ARBA00006594"/>
    </source>
</evidence>
<sequence>MDESFTHVDLESKDLVAERIEQLKALFPEIAVEGDGSIDFEKLRLILGDEVDEGQERYAFTWPGKADAIRQAQTPSTATLRPDEKDSVDWDTTENLYIEGDNLEVLKLLQRGYHGKVKMIYIDPPYNTGHDFVYKDSFQDSIENYKGQAGLSGQSNADTSGRYHSDWLSMMYPRLRLARELLTDDGVIFISIDDNEESNLQSICNEIFGENNFIAKALVKINPRGRNLDQFVAKTCEPVLIFAKDYLNPNTVKPIEKGSDMLAEYSREDQIGKYRPIGLRNRNQAFNPITRPTMYYPLYINPDNGLVSLTQSEEYYIEIYPDAPDGTQTCWTWSKPKIIQENSLLFAENTSTGWRVFRKDYASRNGESPKTLAKSLWDEGEFNNDQGKSSIKALFGANVMDFPKSPFLMQRVIEMGTDKDSLILDFFSGSATLAHACMTINAKDKGNRHFIMIQMPEKTDSNSTAYRNDLKTICEIGEERIRRAGQKIKTEIEEENKQLKLGEESKPIPDIGFRVLKLDSSNFDRVEGGVLVDNLIKLDRNHDDIIFEMMLKWGLELSLPMEKTEVAGYPITSIAADELICCMDEGLTVEVLEAIAALEPKRVFFLDSVLTDTIKLNAAQIFKRVGDKLGYEIELRTA</sequence>
<comment type="caution">
    <text evidence="6">The sequence shown here is derived from an EMBL/GenBank/DDBJ whole genome shotgun (WGS) entry which is preliminary data.</text>
</comment>
<evidence type="ECO:0000256" key="4">
    <source>
        <dbReference type="ARBA" id="ARBA00022691"/>
    </source>
</evidence>
<dbReference type="PROSITE" id="PS50222">
    <property type="entry name" value="EF_HAND_2"/>
    <property type="match status" value="1"/>
</dbReference>
<gene>
    <name evidence="6" type="ORF">DMP10_04415</name>
</gene>
<dbReference type="AlphaFoldDB" id="A0A3N0AV59"/>
<dbReference type="GO" id="GO:0032259">
    <property type="term" value="P:methylation"/>
    <property type="evidence" value="ECO:0007669"/>
    <property type="project" value="UniProtKB-KW"/>
</dbReference>
<dbReference type="SUPFAM" id="SSF53335">
    <property type="entry name" value="S-adenosyl-L-methionine-dependent methyltransferases"/>
    <property type="match status" value="1"/>
</dbReference>
<dbReference type="PRINTS" id="PR00506">
    <property type="entry name" value="D21N6MTFRASE"/>
</dbReference>
<dbReference type="InterPro" id="IPR002941">
    <property type="entry name" value="DNA_methylase_N4/N6"/>
</dbReference>
<dbReference type="InterPro" id="IPR029063">
    <property type="entry name" value="SAM-dependent_MTases_sf"/>
</dbReference>
<dbReference type="EMBL" id="QICA01000005">
    <property type="protein sequence ID" value="RNL38741.1"/>
    <property type="molecule type" value="Genomic_DNA"/>
</dbReference>
<dbReference type="GO" id="GO:0003677">
    <property type="term" value="F:DNA binding"/>
    <property type="evidence" value="ECO:0007669"/>
    <property type="project" value="InterPro"/>
</dbReference>
<dbReference type="Gene3D" id="3.40.50.150">
    <property type="entry name" value="Vaccinia Virus protein VP39"/>
    <property type="match status" value="1"/>
</dbReference>
<dbReference type="Proteomes" id="UP000278327">
    <property type="component" value="Unassembled WGS sequence"/>
</dbReference>
<dbReference type="GO" id="GO:0008170">
    <property type="term" value="F:N-methyltransferase activity"/>
    <property type="evidence" value="ECO:0007669"/>
    <property type="project" value="InterPro"/>
</dbReference>
<dbReference type="Pfam" id="PF01555">
    <property type="entry name" value="N6_N4_Mtase"/>
    <property type="match status" value="1"/>
</dbReference>
<evidence type="ECO:0000313" key="6">
    <source>
        <dbReference type="EMBL" id="RNL38741.1"/>
    </source>
</evidence>
<accession>A0A3N0AV59</accession>
<dbReference type="PROSITE" id="PS00092">
    <property type="entry name" value="N6_MTASE"/>
    <property type="match status" value="1"/>
</dbReference>
<dbReference type="InterPro" id="IPR002295">
    <property type="entry name" value="N4/N6-MTase_EcoPI_Mod-like"/>
</dbReference>
<evidence type="ECO:0000313" key="7">
    <source>
        <dbReference type="Proteomes" id="UP000278327"/>
    </source>
</evidence>
<evidence type="ECO:0000256" key="3">
    <source>
        <dbReference type="ARBA" id="ARBA00022679"/>
    </source>
</evidence>
<comment type="similarity">
    <text evidence="1">Belongs to the N(4)/N(6)-methyltransferase family.</text>
</comment>
<protein>
    <submittedName>
        <fullName evidence="6">Site-specific DNA-methyltransferase</fullName>
    </submittedName>
</protein>
<name>A0A3N0AV59_9ACTN</name>
<keyword evidence="4" id="KW-0949">S-adenosyl-L-methionine</keyword>
<reference evidence="6 7" key="1">
    <citation type="journal article" date="2019" name="Microbiol. Resour. Announc.">
        <title>Draft Genome Sequences of Type Strains of Gordonibacter faecihominis, Paraeggerthella hongkongensis, Parvibacter caecicola,Slackia equolifaciens, Slackia faecicanis, and Slackia isoflavoniconvertens.</title>
        <authorList>
            <person name="Danylec N."/>
            <person name="Stoll D.A."/>
            <person name="Dotsch A."/>
            <person name="Huch M."/>
        </authorList>
    </citation>
    <scope>NUCLEOTIDE SEQUENCE [LARGE SCALE GENOMIC DNA]</scope>
    <source>
        <strain evidence="6 7">DSM 18785</strain>
    </source>
</reference>
<evidence type="ECO:0000256" key="2">
    <source>
        <dbReference type="ARBA" id="ARBA00022603"/>
    </source>
</evidence>
<dbReference type="InterPro" id="IPR002052">
    <property type="entry name" value="DNA_methylase_N6_adenine_CS"/>
</dbReference>
<dbReference type="InterPro" id="IPR002048">
    <property type="entry name" value="EF_hand_dom"/>
</dbReference>
<dbReference type="GO" id="GO:0005509">
    <property type="term" value="F:calcium ion binding"/>
    <property type="evidence" value="ECO:0007669"/>
    <property type="project" value="InterPro"/>
</dbReference>
<keyword evidence="3 6" id="KW-0808">Transferase</keyword>
<keyword evidence="7" id="KW-1185">Reference proteome</keyword>
<evidence type="ECO:0000259" key="5">
    <source>
        <dbReference type="PROSITE" id="PS50222"/>
    </source>
</evidence>
<feature type="domain" description="EF-hand" evidence="5">
    <location>
        <begin position="18"/>
        <end position="53"/>
    </location>
</feature>
<dbReference type="PIRSF" id="PIRSF015855">
    <property type="entry name" value="TypeIII_Mtase_mKpnI"/>
    <property type="match status" value="1"/>
</dbReference>
<organism evidence="6 7">
    <name type="scientific">Adlercreutzia equolifaciens subsp. celatus DSM 18785</name>
    <dbReference type="NCBI Taxonomy" id="1121021"/>
    <lineage>
        <taxon>Bacteria</taxon>
        <taxon>Bacillati</taxon>
        <taxon>Actinomycetota</taxon>
        <taxon>Coriobacteriia</taxon>
        <taxon>Eggerthellales</taxon>
        <taxon>Eggerthellaceae</taxon>
        <taxon>Adlercreutzia</taxon>
    </lineage>
</organism>
<proteinExistence type="inferred from homology"/>
<keyword evidence="2 6" id="KW-0489">Methyltransferase</keyword>